<dbReference type="GeneID" id="55610221"/>
<name>A0A345MGN5_9CAUD</name>
<gene>
    <name evidence="1" type="primary">233</name>
    <name evidence="1" type="ORF">SEA_LUKECAGE_233</name>
</gene>
<dbReference type="RefSeq" id="YP_009840117.1">
    <property type="nucleotide sequence ID" value="NC_048723.1"/>
</dbReference>
<organism evidence="1 2">
    <name type="scientific">Streptomyces phage LukeCage</name>
    <dbReference type="NCBI Taxonomy" id="2283304"/>
    <lineage>
        <taxon>Viruses</taxon>
        <taxon>Duplodnaviria</taxon>
        <taxon>Heunggongvirae</taxon>
        <taxon>Uroviricota</taxon>
        <taxon>Caudoviricetes</taxon>
        <taxon>Stanwilliamsviridae</taxon>
        <taxon>Boydwoodruffvirinae</taxon>
        <taxon>Karimacvirus</taxon>
        <taxon>Karimacvirus lukecage</taxon>
        <taxon>Streptomyces virus LukeCage</taxon>
    </lineage>
</organism>
<protein>
    <submittedName>
        <fullName evidence="1">Uncharacterized protein</fullName>
    </submittedName>
</protein>
<dbReference type="KEGG" id="vg:55610221"/>
<dbReference type="Proteomes" id="UP000259834">
    <property type="component" value="Segment"/>
</dbReference>
<evidence type="ECO:0000313" key="2">
    <source>
        <dbReference type="Proteomes" id="UP000259834"/>
    </source>
</evidence>
<accession>A0A345MGN5</accession>
<reference evidence="1 2" key="1">
    <citation type="submission" date="2018-07" db="EMBL/GenBank/DDBJ databases">
        <authorList>
            <person name="Gillick B.D."/>
            <person name="Moore J."/>
            <person name="Davilla D."/>
            <person name="Asghedom D."/>
            <person name="Smith B.R."/>
            <person name="Klug H."/>
            <person name="Hughes L.E."/>
            <person name="Garlena R.A."/>
            <person name="Russell D.A."/>
            <person name="Pope W.H."/>
            <person name="Jacobs-Sera D."/>
            <person name="Hatfull G.F."/>
        </authorList>
    </citation>
    <scope>NUCLEOTIDE SEQUENCE [LARGE SCALE GENOMIC DNA]</scope>
</reference>
<dbReference type="EMBL" id="MH590597">
    <property type="protein sequence ID" value="AXH69716.1"/>
    <property type="molecule type" value="Genomic_DNA"/>
</dbReference>
<proteinExistence type="predicted"/>
<keyword evidence="2" id="KW-1185">Reference proteome</keyword>
<evidence type="ECO:0000313" key="1">
    <source>
        <dbReference type="EMBL" id="AXH69716.1"/>
    </source>
</evidence>
<sequence>MRYSDMREDMPIKHSETGRTAVIAKIKNGKFQIVDSKGHPETLDRYYAGEWERNG</sequence>